<dbReference type="Proteomes" id="UP000252038">
    <property type="component" value="Chromosome"/>
</dbReference>
<keyword evidence="1" id="KW-0548">Nucleotidyltransferase</keyword>
<dbReference type="KEGG" id="chrb:DK843_09960"/>
<dbReference type="SUPFAM" id="SSF53448">
    <property type="entry name" value="Nucleotide-diphospho-sugar transferases"/>
    <property type="match status" value="1"/>
</dbReference>
<dbReference type="PANTHER" id="PTHR21485">
    <property type="entry name" value="HAD SUPERFAMILY MEMBERS CMAS AND KDSC"/>
    <property type="match status" value="1"/>
</dbReference>
<dbReference type="EMBL" id="CP029554">
    <property type="protein sequence ID" value="AXE34595.1"/>
    <property type="molecule type" value="Genomic_DNA"/>
</dbReference>
<evidence type="ECO:0000313" key="2">
    <source>
        <dbReference type="Proteomes" id="UP000252038"/>
    </source>
</evidence>
<dbReference type="PANTHER" id="PTHR21485:SF6">
    <property type="entry name" value="N-ACYLNEURAMINATE CYTIDYLYLTRANSFERASE-RELATED"/>
    <property type="match status" value="1"/>
</dbReference>
<evidence type="ECO:0000313" key="1">
    <source>
        <dbReference type="EMBL" id="AXE34595.1"/>
    </source>
</evidence>
<dbReference type="Gene3D" id="3.90.550.10">
    <property type="entry name" value="Spore Coat Polysaccharide Biosynthesis Protein SpsA, Chain A"/>
    <property type="match status" value="1"/>
</dbReference>
<dbReference type="GO" id="GO:0008781">
    <property type="term" value="F:N-acylneuraminate cytidylyltransferase activity"/>
    <property type="evidence" value="ECO:0007669"/>
    <property type="project" value="TreeGrafter"/>
</dbReference>
<dbReference type="KEGG" id="chri:DK842_04495"/>
<dbReference type="InterPro" id="IPR050793">
    <property type="entry name" value="CMP-NeuNAc_synthase"/>
</dbReference>
<reference evidence="1 2" key="1">
    <citation type="submission" date="2018-05" db="EMBL/GenBank/DDBJ databases">
        <title>Genome sequencing, assembly and analysis of the novel insecticidal bacterium, Chromobacterium phragmitis.</title>
        <authorList>
            <person name="Sparks M.E."/>
            <person name="Blackburn M.B."/>
            <person name="Gundersen-Rindal D.E."/>
        </authorList>
    </citation>
    <scope>NUCLEOTIDE SEQUENCE [LARGE SCALE GENOMIC DNA]</scope>
    <source>
        <strain evidence="1">IIBBL 274-1</strain>
    </source>
</reference>
<name>A0A344UH47_9NEIS</name>
<dbReference type="AlphaFoldDB" id="A0A344UH47"/>
<keyword evidence="1" id="KW-0808">Transferase</keyword>
<proteinExistence type="predicted"/>
<gene>
    <name evidence="1" type="ORF">DK843_09960</name>
</gene>
<dbReference type="InterPro" id="IPR003329">
    <property type="entry name" value="Cytidylyl_trans"/>
</dbReference>
<organism evidence="1 2">
    <name type="scientific">Chromobacterium phragmitis</name>
    <dbReference type="NCBI Taxonomy" id="2202141"/>
    <lineage>
        <taxon>Bacteria</taxon>
        <taxon>Pseudomonadati</taxon>
        <taxon>Pseudomonadota</taxon>
        <taxon>Betaproteobacteria</taxon>
        <taxon>Neisseriales</taxon>
        <taxon>Chromobacteriaceae</taxon>
        <taxon>Chromobacterium</taxon>
    </lineage>
</organism>
<protein>
    <submittedName>
        <fullName evidence="1">Pseudaminic acid cytidylyltransferase</fullName>
    </submittedName>
</protein>
<dbReference type="InterPro" id="IPR029044">
    <property type="entry name" value="Nucleotide-diphossugar_trans"/>
</dbReference>
<dbReference type="Pfam" id="PF02348">
    <property type="entry name" value="CTP_transf_3"/>
    <property type="match status" value="1"/>
</dbReference>
<sequence length="240" mass="26094">MICSMAKLALIPARGGSKRLPRKNALPFLGRPMLAYSVEAALRSGCFDRVLVSTDDDEIARLAVDCGAEVDRRPPALGSDTASVAEVCLELLDREAAAGRTYRQLCVLYATAPLRDADDIRAVMGLLQPGHCDFSIAATTYTHYPYQALRYGEDGAASPMWPELCNRPSREFGALVAGNGSTYAVDVEAFRREREFYGTGMRAHLMPFARSVDIDTLDDFRLAECLARGLMGYAPDTAAG</sequence>
<dbReference type="CDD" id="cd02513">
    <property type="entry name" value="CMP-NeuAc_Synthase"/>
    <property type="match status" value="1"/>
</dbReference>
<dbReference type="OrthoDB" id="9805604at2"/>
<accession>A0A344UH47</accession>